<dbReference type="Gene3D" id="3.30.830.10">
    <property type="entry name" value="Metalloenzyme, LuxS/M16 peptidase-like"/>
    <property type="match status" value="2"/>
</dbReference>
<dbReference type="InterPro" id="IPR007863">
    <property type="entry name" value="Peptidase_M16_C"/>
</dbReference>
<comment type="similarity">
    <text evidence="1">Belongs to the peptidase M16 family.</text>
</comment>
<reference evidence="3 4" key="1">
    <citation type="journal article" date="2016" name="Nat. Commun.">
        <title>Thousands of microbial genomes shed light on interconnected biogeochemical processes in an aquifer system.</title>
        <authorList>
            <person name="Anantharaman K."/>
            <person name="Brown C.T."/>
            <person name="Hug L.A."/>
            <person name="Sharon I."/>
            <person name="Castelle C.J."/>
            <person name="Probst A.J."/>
            <person name="Thomas B.C."/>
            <person name="Singh A."/>
            <person name="Wilkins M.J."/>
            <person name="Karaoz U."/>
            <person name="Brodie E.L."/>
            <person name="Williams K.H."/>
            <person name="Hubbard S.S."/>
            <person name="Banfield J.F."/>
        </authorList>
    </citation>
    <scope>NUCLEOTIDE SEQUENCE [LARGE SCALE GENOMIC DNA]</scope>
</reference>
<dbReference type="InterPro" id="IPR011249">
    <property type="entry name" value="Metalloenz_LuxS/M16"/>
</dbReference>
<name>A0A1F8EEY6_9BACT</name>
<sequence length="471" mass="53856">MRIKGRINISTPLDNGITLYSMANSNLNLSAIGFRSGSIHDPLGLSGMNHLVEHVASRRGVNHTERDVERVMNRFMGGTHGPEINVRCDRSSVLYGHGDLRRREHMWECFQMYADLVKSAMLDAYGLGPHVLNINALKVEKGAVHNEYRLRGTDVVEEQMYDLVHWHLYRHNPARHRIDCGRIDLHGIKLAQVRKFIRDYYTTESMFVVLIGPKNNEAVEKVRGYFGDLPKCSPASIAYDHSDDFPVLDGVRSFELVRPGIRQHHVAIAFPVGNYLSADSEALDVLAAIWEHRIEQRLREENIKFNAGIYHPNTWTPRTFTHGMIAVWFATVGDSEYVERAIAMIVEECEKLKFDESAMLDEDCEDRKAYLKDKFDQMLISDPLDLCEAITEATCNGDPKLKRFISYQKRLGQITPKRLREVAGKYFTTPDRFVKVIVRPLVVPQDVIDRASDEAKPYLMAINHDPDFSSK</sequence>
<dbReference type="AlphaFoldDB" id="A0A1F8EEY6"/>
<dbReference type="GO" id="GO:0046872">
    <property type="term" value="F:metal ion binding"/>
    <property type="evidence" value="ECO:0007669"/>
    <property type="project" value="InterPro"/>
</dbReference>
<protein>
    <recommendedName>
        <fullName evidence="2">Peptidase M16 C-terminal domain-containing protein</fullName>
    </recommendedName>
</protein>
<dbReference type="Pfam" id="PF05193">
    <property type="entry name" value="Peptidase_M16_C"/>
    <property type="match status" value="1"/>
</dbReference>
<proteinExistence type="inferred from homology"/>
<dbReference type="InterPro" id="IPR050361">
    <property type="entry name" value="MPP/UQCRC_Complex"/>
</dbReference>
<evidence type="ECO:0000313" key="3">
    <source>
        <dbReference type="EMBL" id="OGM98899.1"/>
    </source>
</evidence>
<dbReference type="STRING" id="1802661.A2649_00855"/>
<evidence type="ECO:0000256" key="1">
    <source>
        <dbReference type="ARBA" id="ARBA00007261"/>
    </source>
</evidence>
<evidence type="ECO:0000313" key="4">
    <source>
        <dbReference type="Proteomes" id="UP000176893"/>
    </source>
</evidence>
<comment type="caution">
    <text evidence="3">The sequence shown here is derived from an EMBL/GenBank/DDBJ whole genome shotgun (WGS) entry which is preliminary data.</text>
</comment>
<evidence type="ECO:0000259" key="2">
    <source>
        <dbReference type="Pfam" id="PF05193"/>
    </source>
</evidence>
<gene>
    <name evidence="3" type="ORF">A2649_00855</name>
</gene>
<dbReference type="PANTHER" id="PTHR11851:SF49">
    <property type="entry name" value="MITOCHONDRIAL-PROCESSING PEPTIDASE SUBUNIT ALPHA"/>
    <property type="match status" value="1"/>
</dbReference>
<accession>A0A1F8EEY6</accession>
<dbReference type="Proteomes" id="UP000176893">
    <property type="component" value="Unassembled WGS sequence"/>
</dbReference>
<organism evidence="3 4">
    <name type="scientific">Candidatus Yanofskybacteria bacterium RIFCSPHIGHO2_01_FULL_41_26</name>
    <dbReference type="NCBI Taxonomy" id="1802661"/>
    <lineage>
        <taxon>Bacteria</taxon>
        <taxon>Candidatus Yanofskyibacteriota</taxon>
    </lineage>
</organism>
<dbReference type="PANTHER" id="PTHR11851">
    <property type="entry name" value="METALLOPROTEASE"/>
    <property type="match status" value="1"/>
</dbReference>
<feature type="domain" description="Peptidase M16 C-terminal" evidence="2">
    <location>
        <begin position="188"/>
        <end position="353"/>
    </location>
</feature>
<dbReference type="SUPFAM" id="SSF63411">
    <property type="entry name" value="LuxS/MPP-like metallohydrolase"/>
    <property type="match status" value="2"/>
</dbReference>
<dbReference type="EMBL" id="MGJB01000006">
    <property type="protein sequence ID" value="OGM98899.1"/>
    <property type="molecule type" value="Genomic_DNA"/>
</dbReference>